<dbReference type="InterPro" id="IPR036866">
    <property type="entry name" value="RibonucZ/Hydroxyglut_hydro"/>
</dbReference>
<dbReference type="eggNOG" id="arCOG04567">
    <property type="taxonomic scope" value="Archaea"/>
</dbReference>
<keyword evidence="3" id="KW-1185">Reference proteome</keyword>
<protein>
    <submittedName>
        <fullName evidence="1">Beta-lactamase domain protein</fullName>
    </submittedName>
</protein>
<accession>D3SQK7</accession>
<evidence type="ECO:0000313" key="4">
    <source>
        <dbReference type="Proteomes" id="UP000011543"/>
    </source>
</evidence>
<dbReference type="Gene3D" id="3.60.15.10">
    <property type="entry name" value="Ribonuclease Z/Hydroxyacylglutathione hydrolase-like"/>
    <property type="match status" value="1"/>
</dbReference>
<evidence type="ECO:0000313" key="3">
    <source>
        <dbReference type="Proteomes" id="UP000001879"/>
    </source>
</evidence>
<dbReference type="STRING" id="547559.Nmag_0911"/>
<dbReference type="EMBL" id="CP001932">
    <property type="protein sequence ID" value="ADD04495.1"/>
    <property type="molecule type" value="Genomic_DNA"/>
</dbReference>
<sequence length="236" mass="25632">MAFRVDERASEFQVIDRFDGGVGWIAHPDERMQRASHALVVDSDQTRSASGKDVWVFDPVDAEGLDQLLAEYGEVAGVVVLLDRHTRDAAAIANRHDVPVYLPAAYEGVSDEIDAPVARFSSELSDTGFEAHTVVNNRFWQEVAIYDPERGTLLVPEAVGTVSYFLAGDERLGVHPMLRPVPPTDALSGFAPERVFVGHGAGVTESAAVALEEALLNARRGAPRVYAGAVWRLLPV</sequence>
<reference evidence="1" key="4">
    <citation type="submission" date="2016-09" db="EMBL/GenBank/DDBJ databases">
        <authorList>
            <person name="Pfeiffer F."/>
        </authorList>
    </citation>
    <scope>NUCLEOTIDE SEQUENCE</scope>
    <source>
        <strain evidence="1">ATCC 43099</strain>
    </source>
</reference>
<dbReference type="SUPFAM" id="SSF56281">
    <property type="entry name" value="Metallo-hydrolase/oxidoreductase"/>
    <property type="match status" value="1"/>
</dbReference>
<gene>
    <name evidence="1" type="ordered locus">Nmag_0911</name>
    <name evidence="2" type="ORF">C500_17076</name>
</gene>
<reference evidence="1 3" key="2">
    <citation type="journal article" date="2012" name="BMC Genomics">
        <title>A comparative genomics perspective on the genetic content of the alkaliphilic haloarchaeon Natrialba magadii ATCC 43099T.</title>
        <authorList>
            <person name="Siddaramappa S."/>
            <person name="Challacombe J.F."/>
            <person name="Decastro R.E."/>
            <person name="Pfeiffer F."/>
            <person name="Sastre D.E."/>
            <person name="Gimenez M.I."/>
            <person name="Paggi R.A."/>
            <person name="Detter J.C."/>
            <person name="Davenport K.W."/>
            <person name="Goodwin L.A."/>
            <person name="Kyrpides N."/>
            <person name="Tapia R."/>
            <person name="Pitluck S."/>
            <person name="Lucas S."/>
            <person name="Woyke T."/>
            <person name="Maupin-Furlow J.A."/>
        </authorList>
    </citation>
    <scope>NUCLEOTIDE SEQUENCE [LARGE SCALE GENOMIC DNA]</scope>
    <source>
        <strain evidence="1">ATCC 43099</strain>
        <strain evidence="3">ATCC 43099 / DSM 3394 / CCM 3739 / CIP 104546 / IAM 13178 / JCM 8861 / NBRC 102185 / NCIMB 2190 / MS3</strain>
    </source>
</reference>
<dbReference type="OrthoDB" id="169463at2157"/>
<dbReference type="HOGENOM" id="CLU_080903_0_0_2"/>
<organism evidence="1 3">
    <name type="scientific">Natrialba magadii (strain ATCC 43099 / DSM 3394 / CCM 3739 / CIP 104546 / IAM 13178 / JCM 8861 / NBRC 102185 / NCIMB 2190 / MS3)</name>
    <name type="common">Natronobacterium magadii</name>
    <dbReference type="NCBI Taxonomy" id="547559"/>
    <lineage>
        <taxon>Archaea</taxon>
        <taxon>Methanobacteriati</taxon>
        <taxon>Methanobacteriota</taxon>
        <taxon>Stenosarchaea group</taxon>
        <taxon>Halobacteria</taxon>
        <taxon>Halobacteriales</taxon>
        <taxon>Natrialbaceae</taxon>
        <taxon>Natrialba</taxon>
    </lineage>
</organism>
<dbReference type="PATRIC" id="fig|547559.17.peg.3358"/>
<dbReference type="Proteomes" id="UP000011543">
    <property type="component" value="Unassembled WGS sequence"/>
</dbReference>
<dbReference type="EMBL" id="AOHS01000055">
    <property type="protein sequence ID" value="ELY25700.1"/>
    <property type="molecule type" value="Genomic_DNA"/>
</dbReference>
<reference evidence="2 4" key="3">
    <citation type="journal article" date="2014" name="PLoS Genet.">
        <title>Phylogenetically driven sequencing of extremely halophilic archaea reveals strategies for static and dynamic osmo-response.</title>
        <authorList>
            <person name="Becker E.A."/>
            <person name="Seitzer P.M."/>
            <person name="Tritt A."/>
            <person name="Larsen D."/>
            <person name="Krusor M."/>
            <person name="Yao A.I."/>
            <person name="Wu D."/>
            <person name="Madern D."/>
            <person name="Eisen J.A."/>
            <person name="Darling A.E."/>
            <person name="Facciotti M.T."/>
        </authorList>
    </citation>
    <scope>NUCLEOTIDE SEQUENCE [LARGE SCALE GENOMIC DNA]</scope>
    <source>
        <strain evidence="4">ATCC 43099 / DSM 3394 / CCM 3739 / CIP 104546 / IAM 13178 / JCM 8861 / NBRC 102185 / NCIMB 2190 / MS3</strain>
        <strain evidence="2">MS-3</strain>
    </source>
</reference>
<evidence type="ECO:0000313" key="1">
    <source>
        <dbReference type="EMBL" id="ADD04495.1"/>
    </source>
</evidence>
<proteinExistence type="predicted"/>
<dbReference type="GeneID" id="8823741"/>
<reference evidence="3" key="1">
    <citation type="submission" date="2010-02" db="EMBL/GenBank/DDBJ databases">
        <title>Complete sequence of chromosome of Natrialba magadii ATCC 43099.</title>
        <authorList>
            <consortium name="US DOE Joint Genome Institute"/>
            <person name="Lucas S."/>
            <person name="Copeland A."/>
            <person name="Lapidus A."/>
            <person name="Cheng J.-F."/>
            <person name="Bruce D."/>
            <person name="Goodwin L."/>
            <person name="Pitluck S."/>
            <person name="Davenport K."/>
            <person name="Saunders E."/>
            <person name="Detter J.C."/>
            <person name="Han C."/>
            <person name="Tapia R."/>
            <person name="Land M."/>
            <person name="Hauser L."/>
            <person name="Kyrpides N."/>
            <person name="Mikhailova N."/>
            <person name="De Castro R.E."/>
            <person name="Maupin-Furlow J.A."/>
            <person name="Woyke T."/>
        </authorList>
    </citation>
    <scope>NUCLEOTIDE SEQUENCE [LARGE SCALE GENOMIC DNA]</scope>
    <source>
        <strain evidence="3">ATCC 43099 / DSM 3394 / CCM 3739 / CIP 104546 / IAM 13178 / JCM 8861 / NBRC 102185 / NCIMB 2190 / MS3</strain>
    </source>
</reference>
<dbReference type="AlphaFoldDB" id="D3SQK7"/>
<evidence type="ECO:0000313" key="2">
    <source>
        <dbReference type="EMBL" id="ELY25700.1"/>
    </source>
</evidence>
<dbReference type="Proteomes" id="UP000001879">
    <property type="component" value="Chromosome"/>
</dbReference>
<dbReference type="RefSeq" id="WP_004216697.1">
    <property type="nucleotide sequence ID" value="NC_013922.1"/>
</dbReference>
<dbReference type="PaxDb" id="547559-Nmag_0911"/>
<name>D3SQK7_NATMM</name>
<dbReference type="KEGG" id="nmg:Nmag_0911"/>